<comment type="caution">
    <text evidence="7">The sequence shown here is derived from an EMBL/GenBank/DDBJ whole genome shotgun (WGS) entry which is preliminary data.</text>
</comment>
<evidence type="ECO:0000256" key="3">
    <source>
        <dbReference type="ARBA" id="ARBA00022989"/>
    </source>
</evidence>
<evidence type="ECO:0000256" key="4">
    <source>
        <dbReference type="ARBA" id="ARBA00023136"/>
    </source>
</evidence>
<name>A0ABU6Q793_9FABA</name>
<proteinExistence type="predicted"/>
<evidence type="ECO:0000256" key="1">
    <source>
        <dbReference type="ARBA" id="ARBA00004167"/>
    </source>
</evidence>
<feature type="compositionally biased region" description="Basic and acidic residues" evidence="5">
    <location>
        <begin position="1564"/>
        <end position="1589"/>
    </location>
</feature>
<dbReference type="Proteomes" id="UP001341840">
    <property type="component" value="Unassembled WGS sequence"/>
</dbReference>
<feature type="region of interest" description="Disordered" evidence="5">
    <location>
        <begin position="1549"/>
        <end position="1589"/>
    </location>
</feature>
<accession>A0ABU6Q793</accession>
<dbReference type="Pfam" id="PF04357">
    <property type="entry name" value="TamB"/>
    <property type="match status" value="1"/>
</dbReference>
<dbReference type="EMBL" id="JASCZI010000046">
    <property type="protein sequence ID" value="MED6107679.1"/>
    <property type="molecule type" value="Genomic_DNA"/>
</dbReference>
<comment type="subcellular location">
    <subcellularLocation>
        <location evidence="1">Membrane</location>
        <topology evidence="1">Single-pass membrane protein</topology>
    </subcellularLocation>
</comment>
<reference evidence="7 8" key="1">
    <citation type="journal article" date="2023" name="Plants (Basel)">
        <title>Bridging the Gap: Combining Genomics and Transcriptomics Approaches to Understand Stylosanthes scabra, an Orphan Legume from the Brazilian Caatinga.</title>
        <authorList>
            <person name="Ferreira-Neto J.R.C."/>
            <person name="da Silva M.D."/>
            <person name="Binneck E."/>
            <person name="de Melo N.F."/>
            <person name="da Silva R.H."/>
            <person name="de Melo A.L.T.M."/>
            <person name="Pandolfi V."/>
            <person name="Bustamante F.O."/>
            <person name="Brasileiro-Vidal A.C."/>
            <person name="Benko-Iseppon A.M."/>
        </authorList>
    </citation>
    <scope>NUCLEOTIDE SEQUENCE [LARGE SCALE GENOMIC DNA]</scope>
    <source>
        <tissue evidence="7">Leaves</tissue>
    </source>
</reference>
<evidence type="ECO:0000313" key="8">
    <source>
        <dbReference type="Proteomes" id="UP001341840"/>
    </source>
</evidence>
<dbReference type="PANTHER" id="PTHR34457:SF3">
    <property type="entry name" value="PROTEIN TIC236, CHLOROPLASTIC"/>
    <property type="match status" value="1"/>
</dbReference>
<keyword evidence="2" id="KW-0812">Transmembrane</keyword>
<keyword evidence="8" id="KW-1185">Reference proteome</keyword>
<feature type="region of interest" description="Disordered" evidence="5">
    <location>
        <begin position="1768"/>
        <end position="1795"/>
    </location>
</feature>
<keyword evidence="4" id="KW-0472">Membrane</keyword>
<evidence type="ECO:0000259" key="6">
    <source>
        <dbReference type="Pfam" id="PF04357"/>
    </source>
</evidence>
<feature type="compositionally biased region" description="Polar residues" evidence="5">
    <location>
        <begin position="1781"/>
        <end position="1792"/>
    </location>
</feature>
<dbReference type="InterPro" id="IPR007452">
    <property type="entry name" value="TamB_C"/>
</dbReference>
<dbReference type="InterPro" id="IPR053022">
    <property type="entry name" value="Chloroplast_translocon_comp"/>
</dbReference>
<evidence type="ECO:0000256" key="2">
    <source>
        <dbReference type="ARBA" id="ARBA00022692"/>
    </source>
</evidence>
<sequence>MSVRNHTPFFGTEIHASFDGNNSSFRKSQRNNLFHLDRRNFPKRGLLRRSVVSAKQGFPVSQAFRFPQFRCQNVNLLRRNLGSTSGSRLNCTREPFFRSKVLVNFDLSNIWSEGLMLFRASVYTAVVSGVCILAWFGRNKAKAYVEANLLPSVCAAVSEYIERDLQFGKVRRISPLSITLESCSFGPHKEEFSCGEVPMVKLRLHPFASLRSGKFVVDAVLSQPSVLVVQKKDYTWLGIPTPSEDGLQRHLSTEEGIDHRTRTRRIAREEAVARWTRERDDTAREAAQMGYFVSEPNCDDVKEIPNNLLEATDSKSFFCTNEGKHDHHCMDTGVDYNTKHAALEKSFGVRSFGFFSRIIKGHRKHKFKRKPNRKDVCASGIAVKRRILERSALAANTWFQDQSPEKFGEPPSSSECLPYTNHDMQLVKTVVEKNEESVVGGNDNQNGTQFRDLGIWSPSAIENINGDSDYLKFVRALNLQTRESKNENLQSSEDSVAPADTDNCTEKNEEFRLHGVDSQINDNVTGVQNSLVPEDLDSPKPRPELATRFQVPFEALIVKLGLHSFLRYTQESMSGLLSGPIEKLKSDVGVKVEDIVAEHVDDVDAMQSEGLNGGWLSADVYVDIIEQKWHANLRIDNFFVPLFERILEIPITFSEGRASGEVHLCMLKGENFPNLHGQLDVTGLNFQLLDAPSCFSNISASLCFRGQRIFLHNANGWFGSVPLEASGDFGIHPEEGEFHLMCQVPGVEVNALMKTFKMRPLLFPLAGSVTALFNCQGPLDTPVFVGTGMVSRTFSTLHDTPESLASEALAKSKETGALAAFDRIPFSYASANFTFNTDNCVADLYGIRATLVDGGEIRGAGNAWLCPEGEEDETAIDVNLSGNLAFEKILLRYLPNYHHQMPLKFGVLNGETKLSGALLRPRFDIKWTAPTAVGSLSDARGDIIISHDFITVNSASAAFDLYMKVLTSYSDDFALKRDEFKAPRDIPFTIDGIELDLRMRGFEFFSLVSTYTLDFPRPLVLKSTGRIKFHGRVLKPNSNIIGQNFEKNRHDVPMLEKGSADSLVGDISISDLKLNQLMLAPQLSGKLRVSSDCIKLDASGRPDESLAVEFVGPLQTSGEDGLISGKLLSISLQKGQLRVNAGFQPFHSANLEVRQFPLDELELASLRGTIQRAEIQLNLQKRRGHGILSVLRPKFSGVLGEALDVAARWSGDVITIEKAALEQSYSHYELQGEYVLPGSRDRNPVDIKGDRFIKKIMSGHLGSFISSMGRWRMKLEVPRAEVAEMLPLARLLSRSNDPAVLSRSKDFFVQGLQTVGLYSANLQQLLELIRGHHVPSQDVVLEDLSLPGLSELKGRWRGSLDASGGGNGDTLAEFDFHGEDWEWGEYKTQRVLAIGAYSNDDGLHLEKIFIQKDNATVHADGTLLGPKTNLHFAVLNFPVSLVPTVVQVIESTATDLVHSLRQLLAPIRGILHMEGDLRGSLAKPECDVQVRLLDGAVGGIDLGRAEIVASLTSTSRFLFNAKLEPIIQNGHVLIQGSIPVAFVQNNASQQDAESDKSGFNWVPERAKERNRGISDDANEKKVSRDRNEEDWNSQITESLKGLNWQILDVGEVRVDADIKDGGMMLVTALSPYANWLHGNADVMLEVRGTVDQPVLNGYASFHRASISSPVLRKPLTNFGGTVNVRSNRLSIASLESRVSRKGKLFVKGNLPLRTSEAALNDKIELKCEALEVRAKNILSGQVDSQVQITGSILQPNISGNIKLSQGEAYLPHDKGDKGSGAASNRFPSNQPPLSAGGVSRAFASRYVSRFFSSKPAALTTQNSQSGSSAKKTSQVEKDMEQVQINPNIEVYLSDLKLVLGPELKIVYPLILSFAVSGELELNGLAHPKCIKPRGILAFENGEVDLVATQVRLKREHPNVAKFEPEYGLDPMLDLALVGSEWQFRIQGRASHWQDKLVVTSTHSVEQDALSPTEAARRFESQLAESILEGNGQLAFEKLATATLEKLMPRIEGKGEFGQARWRVVYAPQIPSLVSADTAVDPLSLLTSNISFGTEVEVQLGKRLQASIVRQMKESEMAMQWTLSYQLTSRLRVLLQSAPSKRLLFEYSATSQD</sequence>
<gene>
    <name evidence="7" type="ORF">PIB30_016298</name>
</gene>
<dbReference type="PANTHER" id="PTHR34457">
    <property type="entry name" value="EMBRYO DEFECTIVE 2410"/>
    <property type="match status" value="1"/>
</dbReference>
<protein>
    <recommendedName>
        <fullName evidence="6">Translocation and assembly module TamB C-terminal domain-containing protein</fullName>
    </recommendedName>
</protein>
<evidence type="ECO:0000313" key="7">
    <source>
        <dbReference type="EMBL" id="MED6107679.1"/>
    </source>
</evidence>
<evidence type="ECO:0000256" key="5">
    <source>
        <dbReference type="SAM" id="MobiDB-lite"/>
    </source>
</evidence>
<organism evidence="7 8">
    <name type="scientific">Stylosanthes scabra</name>
    <dbReference type="NCBI Taxonomy" id="79078"/>
    <lineage>
        <taxon>Eukaryota</taxon>
        <taxon>Viridiplantae</taxon>
        <taxon>Streptophyta</taxon>
        <taxon>Embryophyta</taxon>
        <taxon>Tracheophyta</taxon>
        <taxon>Spermatophyta</taxon>
        <taxon>Magnoliopsida</taxon>
        <taxon>eudicotyledons</taxon>
        <taxon>Gunneridae</taxon>
        <taxon>Pentapetalae</taxon>
        <taxon>rosids</taxon>
        <taxon>fabids</taxon>
        <taxon>Fabales</taxon>
        <taxon>Fabaceae</taxon>
        <taxon>Papilionoideae</taxon>
        <taxon>50 kb inversion clade</taxon>
        <taxon>dalbergioids sensu lato</taxon>
        <taxon>Dalbergieae</taxon>
        <taxon>Pterocarpus clade</taxon>
        <taxon>Stylosanthes</taxon>
    </lineage>
</organism>
<keyword evidence="3" id="KW-1133">Transmembrane helix</keyword>
<feature type="domain" description="Translocation and assembly module TamB C-terminal" evidence="6">
    <location>
        <begin position="1694"/>
        <end position="2096"/>
    </location>
</feature>